<organism evidence="12">
    <name type="scientific">Hirondellea gigas</name>
    <dbReference type="NCBI Taxonomy" id="1518452"/>
    <lineage>
        <taxon>Eukaryota</taxon>
        <taxon>Metazoa</taxon>
        <taxon>Ecdysozoa</taxon>
        <taxon>Arthropoda</taxon>
        <taxon>Crustacea</taxon>
        <taxon>Multicrustacea</taxon>
        <taxon>Malacostraca</taxon>
        <taxon>Eumalacostraca</taxon>
        <taxon>Peracarida</taxon>
        <taxon>Amphipoda</taxon>
        <taxon>Amphilochidea</taxon>
        <taxon>Lysianassida</taxon>
        <taxon>Lysianassidira</taxon>
        <taxon>Lysianassoidea</taxon>
        <taxon>Lysianassidae</taxon>
        <taxon>Hirondellea</taxon>
    </lineage>
</organism>
<dbReference type="InterPro" id="IPR036423">
    <property type="entry name" value="SOD-like_Cu/Zn_dom_sf"/>
</dbReference>
<feature type="domain" description="Superoxide dismutase copper/zinc binding" evidence="11">
    <location>
        <begin position="86"/>
        <end position="222"/>
    </location>
</feature>
<accession>A0A2P2HW21</accession>
<dbReference type="EMBL" id="IACF01000186">
    <property type="protein sequence ID" value="LAB65989.1"/>
    <property type="molecule type" value="mRNA"/>
</dbReference>
<dbReference type="GO" id="GO:0004784">
    <property type="term" value="F:superoxide dismutase activity"/>
    <property type="evidence" value="ECO:0007669"/>
    <property type="project" value="UniProtKB-EC"/>
</dbReference>
<dbReference type="GO" id="GO:0005507">
    <property type="term" value="F:copper ion binding"/>
    <property type="evidence" value="ECO:0007669"/>
    <property type="project" value="InterPro"/>
</dbReference>
<comment type="similarity">
    <text evidence="1 9">Belongs to the Cu-Zn superoxide dismutase family.</text>
</comment>
<keyword evidence="4" id="KW-0049">Antioxidant</keyword>
<evidence type="ECO:0000256" key="2">
    <source>
        <dbReference type="ARBA" id="ARBA00022723"/>
    </source>
</evidence>
<evidence type="ECO:0000256" key="5">
    <source>
        <dbReference type="ARBA" id="ARBA00023002"/>
    </source>
</evidence>
<dbReference type="PRINTS" id="PR00068">
    <property type="entry name" value="CUZNDISMTASE"/>
</dbReference>
<dbReference type="PROSITE" id="PS00332">
    <property type="entry name" value="SOD_CU_ZN_2"/>
    <property type="match status" value="1"/>
</dbReference>
<dbReference type="EMBL" id="IACT01000063">
    <property type="protein sequence ID" value="LAC19518.1"/>
    <property type="molecule type" value="mRNA"/>
</dbReference>
<reference evidence="13" key="1">
    <citation type="submission" date="2017-11" db="EMBL/GenBank/DDBJ databases">
        <title>The sensing device of the deep-sea amphipod.</title>
        <authorList>
            <person name="Kobayashi H."/>
            <person name="Nagahama T."/>
            <person name="Arai W."/>
            <person name="Sasagawa Y."/>
            <person name="Umeda M."/>
            <person name="Hayashi T."/>
            <person name="Nikaido I."/>
            <person name="Watanabe H."/>
            <person name="Oguri K."/>
            <person name="Kitazato H."/>
            <person name="Fujioka K."/>
            <person name="Kido Y."/>
            <person name="Takami H."/>
        </authorList>
    </citation>
    <scope>NUCLEOTIDE SEQUENCE</scope>
    <source>
        <tissue evidence="13">Whole body</tissue>
    </source>
</reference>
<reference evidence="12" key="2">
    <citation type="journal article" date="2018" name="Biosci. Biotechnol. Biochem.">
        <title>Polysaccharide hydrolase of the hadal zone amphipods Hirondellea gigas.</title>
        <authorList>
            <person name="Kobayashi H."/>
            <person name="Nagahama T."/>
            <person name="Arai W."/>
            <person name="Sasagawa Y."/>
            <person name="Umeda M."/>
            <person name="Hayashi T."/>
            <person name="Nikaido I."/>
            <person name="Watanabe H."/>
            <person name="Oguri K."/>
            <person name="Kitazato H."/>
            <person name="Fujioka K."/>
            <person name="Kido Y."/>
            <person name="Takami H."/>
        </authorList>
    </citation>
    <scope>NUCLEOTIDE SEQUENCE</scope>
    <source>
        <tissue evidence="12">Whole body</tissue>
    </source>
</reference>
<evidence type="ECO:0000256" key="10">
    <source>
        <dbReference type="SAM" id="SignalP"/>
    </source>
</evidence>
<keyword evidence="5 9" id="KW-0560">Oxidoreductase</keyword>
<evidence type="ECO:0000256" key="3">
    <source>
        <dbReference type="ARBA" id="ARBA00022833"/>
    </source>
</evidence>
<evidence type="ECO:0000256" key="4">
    <source>
        <dbReference type="ARBA" id="ARBA00022862"/>
    </source>
</evidence>
<evidence type="ECO:0000313" key="12">
    <source>
        <dbReference type="EMBL" id="LAB65989.1"/>
    </source>
</evidence>
<evidence type="ECO:0000256" key="7">
    <source>
        <dbReference type="ARBA" id="ARBA00023157"/>
    </source>
</evidence>
<evidence type="ECO:0000259" key="11">
    <source>
        <dbReference type="Pfam" id="PF00080"/>
    </source>
</evidence>
<evidence type="ECO:0000256" key="1">
    <source>
        <dbReference type="ARBA" id="ARBA00010457"/>
    </source>
</evidence>
<feature type="signal peptide" evidence="10">
    <location>
        <begin position="1"/>
        <end position="21"/>
    </location>
</feature>
<keyword evidence="6 9" id="KW-0186">Copper</keyword>
<dbReference type="EC" id="1.15.1.1" evidence="9"/>
<dbReference type="CDD" id="cd00305">
    <property type="entry name" value="Cu-Zn_Superoxide_Dismutase"/>
    <property type="match status" value="1"/>
</dbReference>
<proteinExistence type="evidence at transcript level"/>
<dbReference type="InterPro" id="IPR018152">
    <property type="entry name" value="SOD_Cu/Zn_BS"/>
</dbReference>
<dbReference type="InterPro" id="IPR001424">
    <property type="entry name" value="SOD_Cu_Zn_dom"/>
</dbReference>
<evidence type="ECO:0000256" key="6">
    <source>
        <dbReference type="ARBA" id="ARBA00023008"/>
    </source>
</evidence>
<dbReference type="Gene3D" id="2.60.40.200">
    <property type="entry name" value="Superoxide dismutase, copper/zinc binding domain"/>
    <property type="match status" value="1"/>
</dbReference>
<evidence type="ECO:0000256" key="9">
    <source>
        <dbReference type="RuleBase" id="RU000393"/>
    </source>
</evidence>
<keyword evidence="7" id="KW-1015">Disulfide bond</keyword>
<keyword evidence="3 9" id="KW-0862">Zinc</keyword>
<protein>
    <recommendedName>
        <fullName evidence="9">Superoxide dismutase [Cu-Zn]</fullName>
        <ecNumber evidence="9">1.15.1.1</ecNumber>
    </recommendedName>
</protein>
<dbReference type="PANTHER" id="PTHR10003">
    <property type="entry name" value="SUPEROXIDE DISMUTASE CU-ZN -RELATED"/>
    <property type="match status" value="1"/>
</dbReference>
<dbReference type="SUPFAM" id="SSF49329">
    <property type="entry name" value="Cu,Zn superoxide dismutase-like"/>
    <property type="match status" value="1"/>
</dbReference>
<dbReference type="FunFam" id="2.60.40.200:FF:000003">
    <property type="entry name" value="Superoxide dismutase [Cu-Zn], chloroplastic"/>
    <property type="match status" value="1"/>
</dbReference>
<comment type="catalytic activity">
    <reaction evidence="8 9">
        <text>2 superoxide + 2 H(+) = H2O2 + O2</text>
        <dbReference type="Rhea" id="RHEA:20696"/>
        <dbReference type="ChEBI" id="CHEBI:15378"/>
        <dbReference type="ChEBI" id="CHEBI:15379"/>
        <dbReference type="ChEBI" id="CHEBI:16240"/>
        <dbReference type="ChEBI" id="CHEBI:18421"/>
        <dbReference type="EC" id="1.15.1.1"/>
    </reaction>
</comment>
<keyword evidence="10" id="KW-0732">Signal</keyword>
<comment type="cofactor">
    <cofactor evidence="9">
        <name>Cu cation</name>
        <dbReference type="ChEBI" id="CHEBI:23378"/>
    </cofactor>
    <text evidence="9">Binds 1 copper ion per subunit.</text>
</comment>
<sequence length="225" mass="23392">MEITVMRSLCLVLLVVVAAECAPHPQTVYITNQSPSHLYINTASGQTQMLTDGYNGTSDIIQLVLYPSDVESRKPQMASVLLYGTVRGVLTLIQSDPPVGRTEIVGTITGLTPGLHGFHVHETGNLTCGCKSTGGHYNPFQRTHGAPQAHIRHIGDLGNILADPSGTATISILDHQVSLVGPNSVIGRAIVIHAGEDDLGTGGDAGSLKTGNAGGRVGCGVIGRA</sequence>
<evidence type="ECO:0000313" key="13">
    <source>
        <dbReference type="EMBL" id="LAC19518.1"/>
    </source>
</evidence>
<dbReference type="Pfam" id="PF00080">
    <property type="entry name" value="Sod_Cu"/>
    <property type="match status" value="1"/>
</dbReference>
<name>A0A2P2HW21_9CRUS</name>
<dbReference type="AlphaFoldDB" id="A0A2P2HW21"/>
<comment type="function">
    <text evidence="9">Destroys radicals which are normally produced within the cells and which are toxic to biological systems.</text>
</comment>
<comment type="cofactor">
    <cofactor evidence="9">
        <name>Zn(2+)</name>
        <dbReference type="ChEBI" id="CHEBI:29105"/>
    </cofactor>
    <text evidence="9">Binds 1 zinc ion per subunit.</text>
</comment>
<dbReference type="InterPro" id="IPR024134">
    <property type="entry name" value="SOD_Cu/Zn_/chaperone"/>
</dbReference>
<keyword evidence="2 9" id="KW-0479">Metal-binding</keyword>
<feature type="chain" id="PRO_5033316960" description="Superoxide dismutase [Cu-Zn]" evidence="10">
    <location>
        <begin position="22"/>
        <end position="225"/>
    </location>
</feature>
<evidence type="ECO:0000256" key="8">
    <source>
        <dbReference type="ARBA" id="ARBA00049204"/>
    </source>
</evidence>